<feature type="compositionally biased region" description="Basic and acidic residues" evidence="1">
    <location>
        <begin position="114"/>
        <end position="124"/>
    </location>
</feature>
<reference evidence="3" key="1">
    <citation type="submission" date="2016-11" db="UniProtKB">
        <authorList>
            <consortium name="WormBaseParasite"/>
        </authorList>
    </citation>
    <scope>IDENTIFICATION</scope>
</reference>
<protein>
    <submittedName>
        <fullName evidence="3">LIM zinc-binding domain-containing protein</fullName>
    </submittedName>
</protein>
<dbReference type="AlphaFoldDB" id="A0A1I8B761"/>
<sequence length="124" mass="14298">MYFFRTCTCCETCKKHVFSRFEEIRCHSKREWHSIRDCHYIRGNTVKEENAEVTELTIINHLNGDLHEEAYKPTNSKGKGKEHENAPQRAEEQTATTRMEEDKVVILSSSGSEESSKSKEPCGS</sequence>
<name>A0A1I8B761_MELHA</name>
<organism evidence="2 3">
    <name type="scientific">Meloidogyne hapla</name>
    <name type="common">Root-knot nematode worm</name>
    <dbReference type="NCBI Taxonomy" id="6305"/>
    <lineage>
        <taxon>Eukaryota</taxon>
        <taxon>Metazoa</taxon>
        <taxon>Ecdysozoa</taxon>
        <taxon>Nematoda</taxon>
        <taxon>Chromadorea</taxon>
        <taxon>Rhabditida</taxon>
        <taxon>Tylenchina</taxon>
        <taxon>Tylenchomorpha</taxon>
        <taxon>Tylenchoidea</taxon>
        <taxon>Meloidogynidae</taxon>
        <taxon>Meloidogyninae</taxon>
        <taxon>Meloidogyne</taxon>
    </lineage>
</organism>
<proteinExistence type="predicted"/>
<evidence type="ECO:0000313" key="3">
    <source>
        <dbReference type="WBParaSite" id="MhA1_Contig1463.frz3.gene2"/>
    </source>
</evidence>
<feature type="compositionally biased region" description="Basic and acidic residues" evidence="1">
    <location>
        <begin position="79"/>
        <end position="104"/>
    </location>
</feature>
<keyword evidence="2" id="KW-1185">Reference proteome</keyword>
<evidence type="ECO:0000313" key="2">
    <source>
        <dbReference type="Proteomes" id="UP000095281"/>
    </source>
</evidence>
<dbReference type="WBParaSite" id="MhA1_Contig1463.frz3.gene2">
    <property type="protein sequence ID" value="MhA1_Contig1463.frz3.gene2"/>
    <property type="gene ID" value="MhA1_Contig1463.frz3.gene2"/>
</dbReference>
<dbReference type="Proteomes" id="UP000095281">
    <property type="component" value="Unplaced"/>
</dbReference>
<accession>A0A1I8B761</accession>
<evidence type="ECO:0000256" key="1">
    <source>
        <dbReference type="SAM" id="MobiDB-lite"/>
    </source>
</evidence>
<feature type="region of interest" description="Disordered" evidence="1">
    <location>
        <begin position="67"/>
        <end position="124"/>
    </location>
</feature>